<evidence type="ECO:0000259" key="4">
    <source>
        <dbReference type="Pfam" id="PF08540"/>
    </source>
</evidence>
<dbReference type="EC" id="2.3.3.10" evidence="5"/>
<dbReference type="Gene3D" id="3.40.47.10">
    <property type="match status" value="2"/>
</dbReference>
<proteinExistence type="inferred from homology"/>
<gene>
    <name evidence="5" type="ORF">ACFQ4A_00385</name>
</gene>
<dbReference type="Pfam" id="PF08540">
    <property type="entry name" value="HMG_CoA_synt_C"/>
    <property type="match status" value="1"/>
</dbReference>
<dbReference type="Pfam" id="PF01154">
    <property type="entry name" value="HMG_CoA_synt_N"/>
    <property type="match status" value="1"/>
</dbReference>
<dbReference type="EMBL" id="JBHTNH010000001">
    <property type="protein sequence ID" value="MFD1360128.1"/>
    <property type="molecule type" value="Genomic_DNA"/>
</dbReference>
<dbReference type="RefSeq" id="WP_382396841.1">
    <property type="nucleotide sequence ID" value="NZ_JBHTNH010000001.1"/>
</dbReference>
<comment type="similarity">
    <text evidence="1">Belongs to the thiolase-like superfamily. HMG-CoA synthase family.</text>
</comment>
<dbReference type="PANTHER" id="PTHR43323">
    <property type="entry name" value="3-HYDROXY-3-METHYLGLUTARYL COENZYME A SYNTHASE"/>
    <property type="match status" value="1"/>
</dbReference>
<reference evidence="6" key="1">
    <citation type="journal article" date="2019" name="Int. J. Syst. Evol. Microbiol.">
        <title>The Global Catalogue of Microorganisms (GCM) 10K type strain sequencing project: providing services to taxonomists for standard genome sequencing and annotation.</title>
        <authorList>
            <consortium name="The Broad Institute Genomics Platform"/>
            <consortium name="The Broad Institute Genome Sequencing Center for Infectious Disease"/>
            <person name="Wu L."/>
            <person name="Ma J."/>
        </authorList>
    </citation>
    <scope>NUCLEOTIDE SEQUENCE [LARGE SCALE GENOMIC DNA]</scope>
    <source>
        <strain evidence="6">CCUG 54822</strain>
    </source>
</reference>
<dbReference type="InterPro" id="IPR016039">
    <property type="entry name" value="Thiolase-like"/>
</dbReference>
<dbReference type="PANTHER" id="PTHR43323:SF2">
    <property type="entry name" value="HYDROXYMETHYLGLUTARYL-COA SYNTHASE"/>
    <property type="match status" value="1"/>
</dbReference>
<accession>A0ABW3ZPS1</accession>
<comment type="caution">
    <text evidence="5">The sequence shown here is derived from an EMBL/GenBank/DDBJ whole genome shotgun (WGS) entry which is preliminary data.</text>
</comment>
<organism evidence="5 6">
    <name type="scientific">Lentibacillus salinarum</name>
    <dbReference type="NCBI Taxonomy" id="446820"/>
    <lineage>
        <taxon>Bacteria</taxon>
        <taxon>Bacillati</taxon>
        <taxon>Bacillota</taxon>
        <taxon>Bacilli</taxon>
        <taxon>Bacillales</taxon>
        <taxon>Bacillaceae</taxon>
        <taxon>Lentibacillus</taxon>
    </lineage>
</organism>
<evidence type="ECO:0000313" key="5">
    <source>
        <dbReference type="EMBL" id="MFD1360128.1"/>
    </source>
</evidence>
<dbReference type="InterPro" id="IPR011554">
    <property type="entry name" value="HMG_CoA_synthase_prok"/>
</dbReference>
<dbReference type="SUPFAM" id="SSF53901">
    <property type="entry name" value="Thiolase-like"/>
    <property type="match status" value="2"/>
</dbReference>
<dbReference type="Proteomes" id="UP001597178">
    <property type="component" value="Unassembled WGS sequence"/>
</dbReference>
<dbReference type="InterPro" id="IPR013528">
    <property type="entry name" value="HMG_CoA_synth_N"/>
</dbReference>
<feature type="domain" description="Hydroxymethylglutaryl-coenzyme A synthase C-terminal" evidence="4">
    <location>
        <begin position="263"/>
        <end position="325"/>
    </location>
</feature>
<evidence type="ECO:0000256" key="2">
    <source>
        <dbReference type="ARBA" id="ARBA00022679"/>
    </source>
</evidence>
<feature type="domain" description="Hydroxymethylglutaryl-coenzyme A synthase N-terminal" evidence="3">
    <location>
        <begin position="2"/>
        <end position="165"/>
    </location>
</feature>
<keyword evidence="2 5" id="KW-0808">Transferase</keyword>
<dbReference type="GO" id="GO:0004421">
    <property type="term" value="F:hydroxymethylglutaryl-CoA synthase activity"/>
    <property type="evidence" value="ECO:0007669"/>
    <property type="project" value="UniProtKB-EC"/>
</dbReference>
<evidence type="ECO:0000256" key="1">
    <source>
        <dbReference type="ARBA" id="ARBA00007061"/>
    </source>
</evidence>
<sequence length="390" mass="43209">MKIGIDKLGFYAPHLYLDMTKLADSRNVDPDKFTIGIGQDKMAVPPMTQDAVTLAANAALEIVDETDKEAIDFVIFGTETGVDSSKSAAVYVHELLGLNPYARAIEVKQACYGATAGIQMAKGHIMMNPDSKVLVLGSDIARYGLNTSGEATQGAGAVALLISADPHIMALEDQSVYFTSDIMDFWRPVYSDKAFADGKLSNEQYIAFFSNVWEQYKAKTGMELNDFAAMCYHLPYTKMGYKALKTILDDGTDDVQERLLANYKQSTEYNRDVGNIYTGSLYLSLLSLLEQTDDLKAGDRIGMYSYGSGAVGEFFTGLLQPGYQEHLYVEQHHRLFSSRTEITVPEYETIFEETLPTDGSTVELDIDRDPADICLTGMADDKRQYVNKLK</sequence>
<dbReference type="NCBIfam" id="TIGR01835">
    <property type="entry name" value="HMG-CoA-S_prok"/>
    <property type="match status" value="1"/>
</dbReference>
<name>A0ABW3ZPS1_9BACI</name>
<keyword evidence="5" id="KW-0012">Acyltransferase</keyword>
<dbReference type="CDD" id="cd00827">
    <property type="entry name" value="init_cond_enzymes"/>
    <property type="match status" value="1"/>
</dbReference>
<keyword evidence="6" id="KW-1185">Reference proteome</keyword>
<evidence type="ECO:0000313" key="6">
    <source>
        <dbReference type="Proteomes" id="UP001597178"/>
    </source>
</evidence>
<evidence type="ECO:0000259" key="3">
    <source>
        <dbReference type="Pfam" id="PF01154"/>
    </source>
</evidence>
<dbReference type="InterPro" id="IPR013746">
    <property type="entry name" value="HMG_CoA_synt_C_dom"/>
</dbReference>
<protein>
    <submittedName>
        <fullName evidence="5">Hydroxymethylglutaryl-CoA synthase</fullName>
        <ecNumber evidence="5">2.3.3.10</ecNumber>
    </submittedName>
</protein>